<evidence type="ECO:0000256" key="10">
    <source>
        <dbReference type="RuleBase" id="RU362103"/>
    </source>
</evidence>
<dbReference type="EMBL" id="GL996500">
    <property type="protein sequence ID" value="EGW33780.1"/>
    <property type="molecule type" value="Genomic_DNA"/>
</dbReference>
<dbReference type="GO" id="GO:0005783">
    <property type="term" value="C:endoplasmic reticulum"/>
    <property type="evidence" value="ECO:0007669"/>
    <property type="project" value="TreeGrafter"/>
</dbReference>
<feature type="chain" id="PRO_5005131570" description="Lysophospholipase" evidence="10">
    <location>
        <begin position="19"/>
        <end position="580"/>
    </location>
</feature>
<dbReference type="InterPro" id="IPR002642">
    <property type="entry name" value="LysoPLipase_cat_dom"/>
</dbReference>
<keyword evidence="13" id="KW-1185">Reference proteome</keyword>
<evidence type="ECO:0000256" key="2">
    <source>
        <dbReference type="ARBA" id="ARBA00013274"/>
    </source>
</evidence>
<keyword evidence="7" id="KW-0325">Glycoprotein</keyword>
<dbReference type="GO" id="GO:0005576">
    <property type="term" value="C:extracellular region"/>
    <property type="evidence" value="ECO:0007669"/>
    <property type="project" value="TreeGrafter"/>
</dbReference>
<evidence type="ECO:0000256" key="1">
    <source>
        <dbReference type="ARBA" id="ARBA00008780"/>
    </source>
</evidence>
<dbReference type="RefSeq" id="XP_007373364.1">
    <property type="nucleotide sequence ID" value="XM_007373302.1"/>
</dbReference>
<dbReference type="EC" id="3.1.1.5" evidence="2 10"/>
<accession>G3AIW9</accession>
<dbReference type="OrthoDB" id="4084751at2759"/>
<dbReference type="FunFam" id="3.40.1090.10:FF:000010">
    <property type="entry name" value="Lysophospholipase"/>
    <property type="match status" value="1"/>
</dbReference>
<dbReference type="STRING" id="619300.G3AIW9"/>
<evidence type="ECO:0000256" key="6">
    <source>
        <dbReference type="ARBA" id="ARBA00023098"/>
    </source>
</evidence>
<dbReference type="Gene3D" id="3.40.1090.10">
    <property type="entry name" value="Cytosolic phospholipase A2 catalytic domain"/>
    <property type="match status" value="1"/>
</dbReference>
<feature type="signal peptide" evidence="10">
    <location>
        <begin position="1"/>
        <end position="18"/>
    </location>
</feature>
<protein>
    <recommendedName>
        <fullName evidence="2 10">Lysophospholipase</fullName>
        <ecNumber evidence="2 10">3.1.1.5</ecNumber>
    </recommendedName>
</protein>
<evidence type="ECO:0000256" key="9">
    <source>
        <dbReference type="PROSITE-ProRule" id="PRU00555"/>
    </source>
</evidence>
<dbReference type="GO" id="GO:0005829">
    <property type="term" value="C:cytosol"/>
    <property type="evidence" value="ECO:0007669"/>
    <property type="project" value="TreeGrafter"/>
</dbReference>
<dbReference type="GeneID" id="18871283"/>
<evidence type="ECO:0000256" key="4">
    <source>
        <dbReference type="ARBA" id="ARBA00022801"/>
    </source>
</evidence>
<comment type="catalytic activity">
    <reaction evidence="10">
        <text>a 1-acyl-sn-glycero-3-phosphocholine + H2O = sn-glycerol 3-phosphocholine + a fatty acid + H(+)</text>
        <dbReference type="Rhea" id="RHEA:15177"/>
        <dbReference type="ChEBI" id="CHEBI:15377"/>
        <dbReference type="ChEBI" id="CHEBI:15378"/>
        <dbReference type="ChEBI" id="CHEBI:16870"/>
        <dbReference type="ChEBI" id="CHEBI:28868"/>
        <dbReference type="ChEBI" id="CHEBI:58168"/>
        <dbReference type="EC" id="3.1.1.5"/>
    </reaction>
</comment>
<dbReference type="InParanoid" id="G3AIW9"/>
<gene>
    <name evidence="12" type="ORF">SPAPADRAFT_48897</name>
</gene>
<dbReference type="Pfam" id="PF01735">
    <property type="entry name" value="PLA2_B"/>
    <property type="match status" value="1"/>
</dbReference>
<evidence type="ECO:0000256" key="3">
    <source>
        <dbReference type="ARBA" id="ARBA00022729"/>
    </source>
</evidence>
<dbReference type="FunCoup" id="G3AIW9">
    <property type="interactions" value="106"/>
</dbReference>
<dbReference type="GO" id="GO:0004623">
    <property type="term" value="F:phospholipase A2 activity"/>
    <property type="evidence" value="ECO:0007669"/>
    <property type="project" value="TreeGrafter"/>
</dbReference>
<dbReference type="SUPFAM" id="SSF52151">
    <property type="entry name" value="FabD/lysophospholipase-like"/>
    <property type="match status" value="1"/>
</dbReference>
<dbReference type="GO" id="GO:0004622">
    <property type="term" value="F:phosphatidylcholine lysophospholipase activity"/>
    <property type="evidence" value="ECO:0007669"/>
    <property type="project" value="UniProtKB-EC"/>
</dbReference>
<dbReference type="GO" id="GO:0005886">
    <property type="term" value="C:plasma membrane"/>
    <property type="evidence" value="ECO:0007669"/>
    <property type="project" value="TreeGrafter"/>
</dbReference>
<feature type="domain" description="PLA2c" evidence="11">
    <location>
        <begin position="35"/>
        <end position="580"/>
    </location>
</feature>
<dbReference type="KEGG" id="spaa:SPAPADRAFT_48897"/>
<keyword evidence="3 10" id="KW-0732">Signal</keyword>
<keyword evidence="6 9" id="KW-0443">Lipid metabolism</keyword>
<comment type="similarity">
    <text evidence="1 10">Belongs to the lysophospholipase family.</text>
</comment>
<dbReference type="InterPro" id="IPR016035">
    <property type="entry name" value="Acyl_Trfase/lysoPLipase"/>
</dbReference>
<dbReference type="eggNOG" id="KOG1325">
    <property type="taxonomic scope" value="Eukaryota"/>
</dbReference>
<dbReference type="PROSITE" id="PS51210">
    <property type="entry name" value="PLA2C"/>
    <property type="match status" value="1"/>
</dbReference>
<dbReference type="PANTHER" id="PTHR10728">
    <property type="entry name" value="CYTOSOLIC PHOSPHOLIPASE A2"/>
    <property type="match status" value="1"/>
</dbReference>
<dbReference type="HOGENOM" id="CLU_014602_0_0_1"/>
<proteinExistence type="inferred from homology"/>
<dbReference type="Proteomes" id="UP000000709">
    <property type="component" value="Unassembled WGS sequence"/>
</dbReference>
<dbReference type="GO" id="GO:0046475">
    <property type="term" value="P:glycerophospholipid catabolic process"/>
    <property type="evidence" value="ECO:0007669"/>
    <property type="project" value="TreeGrafter"/>
</dbReference>
<name>G3AIW9_SPAPN</name>
<evidence type="ECO:0000259" key="11">
    <source>
        <dbReference type="PROSITE" id="PS51210"/>
    </source>
</evidence>
<dbReference type="PANTHER" id="PTHR10728:SF33">
    <property type="entry name" value="LYSOPHOSPHOLIPASE 1-RELATED"/>
    <property type="match status" value="1"/>
</dbReference>
<dbReference type="OMA" id="TEDANWP"/>
<evidence type="ECO:0000313" key="13">
    <source>
        <dbReference type="Proteomes" id="UP000000709"/>
    </source>
</evidence>
<evidence type="ECO:0000256" key="5">
    <source>
        <dbReference type="ARBA" id="ARBA00022963"/>
    </source>
</evidence>
<organism evidence="13">
    <name type="scientific">Spathaspora passalidarum (strain NRRL Y-27907 / 11-Y1)</name>
    <dbReference type="NCBI Taxonomy" id="619300"/>
    <lineage>
        <taxon>Eukaryota</taxon>
        <taxon>Fungi</taxon>
        <taxon>Dikarya</taxon>
        <taxon>Ascomycota</taxon>
        <taxon>Saccharomycotina</taxon>
        <taxon>Pichiomycetes</taxon>
        <taxon>Debaryomycetaceae</taxon>
        <taxon>Spathaspora</taxon>
    </lineage>
</organism>
<keyword evidence="5 9" id="KW-0442">Lipid degradation</keyword>
<keyword evidence="4 9" id="KW-0378">Hydrolase</keyword>
<reference evidence="12 13" key="1">
    <citation type="journal article" date="2011" name="Proc. Natl. Acad. Sci. U.S.A.">
        <title>Comparative genomics of xylose-fermenting fungi for enhanced biofuel production.</title>
        <authorList>
            <person name="Wohlbach D.J."/>
            <person name="Kuo A."/>
            <person name="Sato T.K."/>
            <person name="Potts K.M."/>
            <person name="Salamov A.A."/>
            <person name="LaButti K.M."/>
            <person name="Sun H."/>
            <person name="Clum A."/>
            <person name="Pangilinan J.L."/>
            <person name="Lindquist E.A."/>
            <person name="Lucas S."/>
            <person name="Lapidus A."/>
            <person name="Jin M."/>
            <person name="Gunawan C."/>
            <person name="Balan V."/>
            <person name="Dale B.E."/>
            <person name="Jeffries T.W."/>
            <person name="Zinkel R."/>
            <person name="Barry K.W."/>
            <person name="Grigoriev I.V."/>
            <person name="Gasch A.P."/>
        </authorList>
    </citation>
    <scope>NUCLEOTIDE SEQUENCE [LARGE SCALE GENOMIC DNA]</scope>
    <source>
        <strain evidence="13">NRRL Y-27907 / 11-Y1</strain>
    </source>
</reference>
<evidence type="ECO:0000256" key="7">
    <source>
        <dbReference type="ARBA" id="ARBA00023180"/>
    </source>
</evidence>
<dbReference type="SMART" id="SM00022">
    <property type="entry name" value="PLAc"/>
    <property type="match status" value="1"/>
</dbReference>
<evidence type="ECO:0000313" key="12">
    <source>
        <dbReference type="EMBL" id="EGW33780.1"/>
    </source>
</evidence>
<evidence type="ECO:0000256" key="8">
    <source>
        <dbReference type="ARBA" id="ARBA00059407"/>
    </source>
</evidence>
<comment type="function">
    <text evidence="8">Catalyzes the release of fatty acids from lysophospholipids. Phospholipase B may well contribute to pathogenicity by abetting the fungus in damaging and traversing host cell membranes, processes which likely increase the rapidity of disseminated infection.</text>
</comment>
<dbReference type="AlphaFoldDB" id="G3AIW9"/>
<sequence length="580" mass="64401">MISNTLLLLSLYFCLTRSLSLFSTGGGSYGPTSSSCPANRIGTRLANSLSQEEADWVNKRNKITDQNLIDFLKHANMQDFDPESYIKSLDRSIKIGLAFSGGGYRAMLCGAGQFAALDKRTQGAWENGLGGLVQSSTYTVGLSGGSWLVGTIALNEFTDVDQIIRENKLWNLAKPVFMPGGLNILETLSVLTKVELDVLQKWTSGFGVSITDVWGRVLSYQFFNKLKDFGAGLTWSSITNTNAFANHNMPFPIVIALGREPGTYIISTNSTVIEFNPYEMGSWDPTLYQFTPLQYLGTEYNNGRPRGTCVTGFDNAGFIVGTSSSVFNLVFLKILQTLPWPVSTILAKISDLLDRKDDIAIYSPNPFRNTRAAAKKISGSDTLYLVDGGEDSQNIPFAPLLQPERDVDVIFAYDNSADDSNSWPNGAAIRATFQRQFNKQGLNASMFPYVPDASTFENLKLNSKPMFFGCNAKDLIKLQVTTKNPFSIYSSPLIVYTANRKFSYSSNTPTFQLIYLNSDRNMMIQNGFEVASRLNSTLDSEWQACVGCAIIRREQERQGQEQTEQCKRCFKKYCWNGPSV</sequence>